<dbReference type="EMBL" id="JAACJJ010000042">
    <property type="protein sequence ID" value="KAF5316723.1"/>
    <property type="molecule type" value="Genomic_DNA"/>
</dbReference>
<sequence>MYRLPIFLATVLFVSSVSATRYGLSEDIVGSKFLDAFTFQTIADPTHGRVNYVNQTQALQSGIARVTTDSFVMGADSKTTLDPAGPGRDSVRIISKKTYQEVVLVIGLRHMPEGCATWPAIRTKQAAAPNTGIVDILEGVNNQPFDQVTLHTSGGTEIFFYARTSQSDIFSGCTVPANRSESGTAISNDCDAGCSVGLYNSSSFGPEFNKVGGGWYVMQRTSTHVSVWLWHRENPFVPLDVRFALPHVDTSKWGKPAAFFPNDTCDMAGFLTDHNILINLTLCGDWAGNAATYASSGCPSTCIDHVNTDPKSFAGAFFDFEALRVYLPEE</sequence>
<dbReference type="AlphaFoldDB" id="A0A8H5EYI3"/>
<dbReference type="Pfam" id="PF26113">
    <property type="entry name" value="GH16_XgeA"/>
    <property type="match status" value="1"/>
</dbReference>
<feature type="signal peptide" evidence="1">
    <location>
        <begin position="1"/>
        <end position="19"/>
    </location>
</feature>
<dbReference type="PANTHER" id="PTHR10963:SF24">
    <property type="entry name" value="GLYCOSIDASE C21B10.07-RELATED"/>
    <property type="match status" value="1"/>
</dbReference>
<name>A0A8H5EYI3_9AGAR</name>
<evidence type="ECO:0000256" key="1">
    <source>
        <dbReference type="SAM" id="SignalP"/>
    </source>
</evidence>
<dbReference type="InterPro" id="IPR013320">
    <property type="entry name" value="ConA-like_dom_sf"/>
</dbReference>
<proteinExistence type="predicted"/>
<accession>A0A8H5EYI3</accession>
<keyword evidence="3" id="KW-1185">Reference proteome</keyword>
<organism evidence="2 3">
    <name type="scientific">Psilocybe cf. subviscida</name>
    <dbReference type="NCBI Taxonomy" id="2480587"/>
    <lineage>
        <taxon>Eukaryota</taxon>
        <taxon>Fungi</taxon>
        <taxon>Dikarya</taxon>
        <taxon>Basidiomycota</taxon>
        <taxon>Agaricomycotina</taxon>
        <taxon>Agaricomycetes</taxon>
        <taxon>Agaricomycetidae</taxon>
        <taxon>Agaricales</taxon>
        <taxon>Agaricineae</taxon>
        <taxon>Strophariaceae</taxon>
        <taxon>Psilocybe</taxon>
    </lineage>
</organism>
<dbReference type="InterPro" id="IPR050546">
    <property type="entry name" value="Glycosyl_Hydrlase_16"/>
</dbReference>
<gene>
    <name evidence="2" type="ORF">D9619_006561</name>
</gene>
<dbReference type="CDD" id="cd02181">
    <property type="entry name" value="GH16_fungal_Lam16A_glucanase"/>
    <property type="match status" value="1"/>
</dbReference>
<evidence type="ECO:0000313" key="3">
    <source>
        <dbReference type="Proteomes" id="UP000567179"/>
    </source>
</evidence>
<evidence type="ECO:0008006" key="4">
    <source>
        <dbReference type="Google" id="ProtNLM"/>
    </source>
</evidence>
<keyword evidence="1" id="KW-0732">Signal</keyword>
<reference evidence="2 3" key="1">
    <citation type="journal article" date="2020" name="ISME J.">
        <title>Uncovering the hidden diversity of litter-decomposition mechanisms in mushroom-forming fungi.</title>
        <authorList>
            <person name="Floudas D."/>
            <person name="Bentzer J."/>
            <person name="Ahren D."/>
            <person name="Johansson T."/>
            <person name="Persson P."/>
            <person name="Tunlid A."/>
        </authorList>
    </citation>
    <scope>NUCLEOTIDE SEQUENCE [LARGE SCALE GENOMIC DNA]</scope>
    <source>
        <strain evidence="2 3">CBS 101986</strain>
    </source>
</reference>
<dbReference type="Gene3D" id="2.60.120.200">
    <property type="match status" value="1"/>
</dbReference>
<dbReference type="SUPFAM" id="SSF49899">
    <property type="entry name" value="Concanavalin A-like lectins/glucanases"/>
    <property type="match status" value="1"/>
</dbReference>
<dbReference type="OrthoDB" id="192832at2759"/>
<evidence type="ECO:0000313" key="2">
    <source>
        <dbReference type="EMBL" id="KAF5316723.1"/>
    </source>
</evidence>
<comment type="caution">
    <text evidence="2">The sequence shown here is derived from an EMBL/GenBank/DDBJ whole genome shotgun (WGS) entry which is preliminary data.</text>
</comment>
<dbReference type="Proteomes" id="UP000567179">
    <property type="component" value="Unassembled WGS sequence"/>
</dbReference>
<feature type="chain" id="PRO_5034200739" description="Glycoside hydrolase family 16 protein" evidence="1">
    <location>
        <begin position="20"/>
        <end position="330"/>
    </location>
</feature>
<dbReference type="GO" id="GO:0009251">
    <property type="term" value="P:glucan catabolic process"/>
    <property type="evidence" value="ECO:0007669"/>
    <property type="project" value="TreeGrafter"/>
</dbReference>
<protein>
    <recommendedName>
        <fullName evidence="4">Glycoside hydrolase family 16 protein</fullName>
    </recommendedName>
</protein>
<dbReference type="PANTHER" id="PTHR10963">
    <property type="entry name" value="GLYCOSYL HYDROLASE-RELATED"/>
    <property type="match status" value="1"/>
</dbReference>